<name>A0ACC2P241_9HYME</name>
<dbReference type="EMBL" id="CM056742">
    <property type="protein sequence ID" value="KAJ8676594.1"/>
    <property type="molecule type" value="Genomic_DNA"/>
</dbReference>
<evidence type="ECO:0000313" key="1">
    <source>
        <dbReference type="EMBL" id="KAJ8676594.1"/>
    </source>
</evidence>
<gene>
    <name evidence="1" type="ORF">QAD02_012381</name>
</gene>
<dbReference type="Proteomes" id="UP001239111">
    <property type="component" value="Chromosome 2"/>
</dbReference>
<reference evidence="1" key="1">
    <citation type="submission" date="2023-04" db="EMBL/GenBank/DDBJ databases">
        <title>A chromosome-level genome assembly of the parasitoid wasp Eretmocerus hayati.</title>
        <authorList>
            <person name="Zhong Y."/>
            <person name="Liu S."/>
            <person name="Liu Y."/>
        </authorList>
    </citation>
    <scope>NUCLEOTIDE SEQUENCE</scope>
    <source>
        <strain evidence="1">ZJU_SS_LIU_2023</strain>
    </source>
</reference>
<accession>A0ACC2P241</accession>
<sequence>MEFDVEKSPFQKVMYDEATITVDAQPASIPRIGNIQPLCENYPLQHKAYRMYMPEQDSSNETYFLSIASMLTVQDMKKNGDFVPVPVFGSPMRRVYSAYPGTGSVFGMLTYFSNTSSAYVPIVSYGCDATTWSSSCFDTTFPFAKVLLGVVFFVGLFVSMRGFYYFRTSMFLMAMLAGGYVGYALSVYSGAPDFTGLMLTTILAGVVTSLVWLLLWTTFSSPIPCLILSGLTFGSFLFHLFYYIVPGDLFYLEVNYYYWMLYTTFVVLVILIFTIIPLTGNIICFTALGAYALIFSMDYDVGSNLKYILINGIRRATVSNFNVAVIQPPYQKNDVLLTFLWIFLVIAGLYKQCAYSSNRAPYPASASGLNNETERAPLLGGRRYQYRYRSYYSERSA</sequence>
<comment type="caution">
    <text evidence="1">The sequence shown here is derived from an EMBL/GenBank/DDBJ whole genome shotgun (WGS) entry which is preliminary data.</text>
</comment>
<protein>
    <submittedName>
        <fullName evidence="1">Uncharacterized protein</fullName>
    </submittedName>
</protein>
<proteinExistence type="predicted"/>
<organism evidence="1 2">
    <name type="scientific">Eretmocerus hayati</name>
    <dbReference type="NCBI Taxonomy" id="131215"/>
    <lineage>
        <taxon>Eukaryota</taxon>
        <taxon>Metazoa</taxon>
        <taxon>Ecdysozoa</taxon>
        <taxon>Arthropoda</taxon>
        <taxon>Hexapoda</taxon>
        <taxon>Insecta</taxon>
        <taxon>Pterygota</taxon>
        <taxon>Neoptera</taxon>
        <taxon>Endopterygota</taxon>
        <taxon>Hymenoptera</taxon>
        <taxon>Apocrita</taxon>
        <taxon>Proctotrupomorpha</taxon>
        <taxon>Chalcidoidea</taxon>
        <taxon>Aphelinidae</taxon>
        <taxon>Aphelininae</taxon>
        <taxon>Eretmocerus</taxon>
    </lineage>
</organism>
<evidence type="ECO:0000313" key="2">
    <source>
        <dbReference type="Proteomes" id="UP001239111"/>
    </source>
</evidence>
<keyword evidence="2" id="KW-1185">Reference proteome</keyword>